<sequence length="930" mass="106058">MKRNIIILIIALAALISGYLILSKEGVVFSKEISIYKAVPIDAPLFIEVNSLKSIPLRNNIFLDLKNAGILKPLFSTISSIDSLIAGSKEIPGSIRDETVLVVLTLEGKGNIVPLFILRAQSNNKKNGLKSLIAKLFPATRYIYTKRPYNGRKIIGATLKSSNKSFYYSFANGLFIASPKSILVEQAIRQLDSESILNDTNFALVNRTATQQSKASVYINHKYFPPLIRNWFNPGARVVTDEFGKKTKTSYTAEVKKFSNYAAWSELDLTVHDNDLKLNGITTADDSLNHYLSVFAGQQPVRYQIDKVLPKKTALFLNFAISDKPRFFKNLDNFYMHSESFYPREEILKKFNSRSKTDVKQLFQDILEDEVAMAFTNVTSDPSKKNTIFVVATKGQRQAKEEVTKFLKRYSAKNNLAFKSFVSNYEVDKETNYTIYKFPFPSFPGVWLSGPFKAVSANYFAFWDNYIIFSSSKARLEEQLHGLVLEATLAKDIDYLRYKQNLDSKVNINFYLDINLGFSLNKAYFSGTVAKLIASKEETLEKFGALSWQVVNTNGFYFNSLYVNYPEEVKEDAKTIWQSNIGSQAATKPQLTINHNDLRNKEIIVQDKQNRLHQITKEGRIRWVIKLPERIMSEIHQVDFLRNGKYQYFFNTKDKFYLIDRNGNNVAPFPINLRAEATNGVNVFDYDGNRDYRYLIAGKDKKIYCYDSAGKIVGGWKFKHTDHLVTLSVQHFRTGGKDYIVFKDKSRIYIQNRRGETRVKVPVNFENSDNPLIFNESGKPKIIATDIKGSVYYLYFNGRYEKKKTPGFGKDHFFTASDLDGNGVIDFVFIDKNNMTVIAENGKELFSKKFKSPIVNRPNIYTFSSKLKKVGIVSHSENRIYLFNPDGSLHPGFPLLGNSEFSIGKITAGTGYFNLIVGSKDGNIYNYKLK</sequence>
<accession>A0A3B0UBD1</accession>
<evidence type="ECO:0000313" key="1">
    <source>
        <dbReference type="EMBL" id="VAW22667.1"/>
    </source>
</evidence>
<organism evidence="1">
    <name type="scientific">hydrothermal vent metagenome</name>
    <dbReference type="NCBI Taxonomy" id="652676"/>
    <lineage>
        <taxon>unclassified sequences</taxon>
        <taxon>metagenomes</taxon>
        <taxon>ecological metagenomes</taxon>
    </lineage>
</organism>
<dbReference type="SUPFAM" id="SSF69322">
    <property type="entry name" value="Tricorn protease domain 2"/>
    <property type="match status" value="1"/>
</dbReference>
<dbReference type="AlphaFoldDB" id="A0A3B0UBD1"/>
<name>A0A3B0UBD1_9ZZZZ</name>
<dbReference type="EMBL" id="UOEP01000176">
    <property type="protein sequence ID" value="VAW22667.1"/>
    <property type="molecule type" value="Genomic_DNA"/>
</dbReference>
<gene>
    <name evidence="1" type="ORF">MNBD_BACTEROID01-733</name>
</gene>
<proteinExistence type="predicted"/>
<reference evidence="1" key="1">
    <citation type="submission" date="2018-06" db="EMBL/GenBank/DDBJ databases">
        <authorList>
            <person name="Zhirakovskaya E."/>
        </authorList>
    </citation>
    <scope>NUCLEOTIDE SEQUENCE</scope>
</reference>
<protein>
    <submittedName>
        <fullName evidence="1">Uncharacterized protein</fullName>
    </submittedName>
</protein>